<dbReference type="OrthoDB" id="10516229at2759"/>
<evidence type="ECO:0000256" key="1">
    <source>
        <dbReference type="SAM" id="MobiDB-lite"/>
    </source>
</evidence>
<keyword evidence="3" id="KW-1185">Reference proteome</keyword>
<feature type="region of interest" description="Disordered" evidence="1">
    <location>
        <begin position="387"/>
        <end position="425"/>
    </location>
</feature>
<dbReference type="HOGENOM" id="CLU_390278_0_0_1"/>
<evidence type="ECO:0000313" key="2">
    <source>
        <dbReference type="EMBL" id="EJP66696.1"/>
    </source>
</evidence>
<accession>J5JWG9</accession>
<feature type="compositionally biased region" description="Basic and acidic residues" evidence="1">
    <location>
        <begin position="404"/>
        <end position="425"/>
    </location>
</feature>
<name>J5JWG9_BEAB2</name>
<feature type="region of interest" description="Disordered" evidence="1">
    <location>
        <begin position="1"/>
        <end position="30"/>
    </location>
</feature>
<gene>
    <name evidence="2" type="ORF">BBA_04636</name>
</gene>
<dbReference type="EMBL" id="JH725159">
    <property type="protein sequence ID" value="EJP66696.1"/>
    <property type="molecule type" value="Genomic_DNA"/>
</dbReference>
<protein>
    <submittedName>
        <fullName evidence="2">Uncharacterized protein</fullName>
    </submittedName>
</protein>
<dbReference type="InParanoid" id="J5JWG9"/>
<reference evidence="2 3" key="1">
    <citation type="journal article" date="2012" name="Sci. Rep.">
        <title>Genomic perspectives on the evolution of fungal entomopathogenicity in Beauveria bassiana.</title>
        <authorList>
            <person name="Xiao G."/>
            <person name="Ying S.H."/>
            <person name="Zheng P."/>
            <person name="Wang Z.L."/>
            <person name="Zhang S."/>
            <person name="Xie X.Q."/>
            <person name="Shang Y."/>
            <person name="St Leger R.J."/>
            <person name="Zhao G.P."/>
            <person name="Wang C."/>
            <person name="Feng M.G."/>
        </authorList>
    </citation>
    <scope>NUCLEOTIDE SEQUENCE [LARGE SCALE GENOMIC DNA]</scope>
    <source>
        <strain evidence="2 3">ARSEF 2860</strain>
    </source>
</reference>
<sequence>MLNESNKPFTFTKGPQPDPPSRPPYLSNYVAAGPGIKLNNHGSADTPRNRFDYSVELRQYQQKQEWLASQIEQSMFGDTESQTKVARKWVVDQWQRWGIWNREWPEDGPRPEEPWGNGHPACLLAMELTWEIEHIVTIRQPVDVSKICNTKAPHGSDTPPLNWSWEVVAALAAERLFSRHSQNGFPSTKIEMPSVAFRRDLKNLSGNLSEPVQKLVATVKDWDGLSLSLGTQIERRVRFGDPIGTTHTKPSTLEAGEARKSDNPFGRGLFGMLPRETSTVSDSRARSSESKTVRGGYNAETYRRLFGTAAWQPSTLEAGGLRNSENEQGRGLFGSTYREASPLKASIFVTESGQAFWGVATDQHADDDDTPSLAGDTVWKENGTTIVGLDSSDNEEAVPTSGRQVKEARSSNDEEAVRTSGRQIEEEQKAEIAEIAASIRAIRGPRRRDLHRKPGEKSVRLTQGGRIKKAYKRPRYTPSALIALFKRASPGAAFKNIYILPKIPSVNFLLFPTDYIYGALLLHSTSPVNIQSLSKHKNQYGPFAILPIRVTPTLLFSFYAMEETAFEANLRLAFTIATVLLRPFARLETFCLWLLGIDVATTFRMLPERDAHPEFPAILPNGISLIFILMIPYLVWRESHPGLELYAGWALKPLTRRCGRWGQWALMLPRVWLYTAILNHSMLSLIIDPSCAVFTGFKICYSIFWLL</sequence>
<dbReference type="GeneID" id="19887648"/>
<feature type="compositionally biased region" description="Basic and acidic residues" evidence="1">
    <location>
        <begin position="283"/>
        <end position="292"/>
    </location>
</feature>
<feature type="region of interest" description="Disordered" evidence="1">
    <location>
        <begin position="241"/>
        <end position="294"/>
    </location>
</feature>
<proteinExistence type="predicted"/>
<dbReference type="AlphaFoldDB" id="J5JWG9"/>
<dbReference type="Proteomes" id="UP000002762">
    <property type="component" value="Unassembled WGS sequence"/>
</dbReference>
<dbReference type="RefSeq" id="XP_008597955.1">
    <property type="nucleotide sequence ID" value="XM_008599733.1"/>
</dbReference>
<organism evidence="2 3">
    <name type="scientific">Beauveria bassiana (strain ARSEF 2860)</name>
    <name type="common">White muscardine disease fungus</name>
    <name type="synonym">Tritirachium shiotae</name>
    <dbReference type="NCBI Taxonomy" id="655819"/>
    <lineage>
        <taxon>Eukaryota</taxon>
        <taxon>Fungi</taxon>
        <taxon>Dikarya</taxon>
        <taxon>Ascomycota</taxon>
        <taxon>Pezizomycotina</taxon>
        <taxon>Sordariomycetes</taxon>
        <taxon>Hypocreomycetidae</taxon>
        <taxon>Hypocreales</taxon>
        <taxon>Cordycipitaceae</taxon>
        <taxon>Beauveria</taxon>
    </lineage>
</organism>
<evidence type="ECO:0000313" key="3">
    <source>
        <dbReference type="Proteomes" id="UP000002762"/>
    </source>
</evidence>